<dbReference type="NCBIfam" id="NF001072">
    <property type="entry name" value="PRK00118.2-2"/>
    <property type="match status" value="1"/>
</dbReference>
<dbReference type="EMBL" id="JAGSOJ010000003">
    <property type="protein sequence ID" value="MCM1991088.1"/>
    <property type="molecule type" value="Genomic_DNA"/>
</dbReference>
<reference evidence="4" key="1">
    <citation type="journal article" date="2021" name="mSystems">
        <title>Bacteria and Archaea Synergistically Convert Glycine Betaine to Biogenic Methane in the Formosa Cold Seep of the South China Sea.</title>
        <authorList>
            <person name="Li L."/>
            <person name="Zhang W."/>
            <person name="Zhang S."/>
            <person name="Song L."/>
            <person name="Sun Q."/>
            <person name="Zhang H."/>
            <person name="Xiang H."/>
            <person name="Dong X."/>
        </authorList>
    </citation>
    <scope>NUCLEOTIDE SEQUENCE</scope>
    <source>
        <strain evidence="4">ZWT</strain>
    </source>
</reference>
<dbReference type="InterPro" id="IPR036388">
    <property type="entry name" value="WH-like_DNA-bd_sf"/>
</dbReference>
<dbReference type="InterPro" id="IPR054831">
    <property type="entry name" value="UPF0122_fam_protein"/>
</dbReference>
<dbReference type="HAMAP" id="MF_00245">
    <property type="entry name" value="UPF0122"/>
    <property type="match status" value="1"/>
</dbReference>
<dbReference type="Pfam" id="PF04297">
    <property type="entry name" value="UPF0122"/>
    <property type="match status" value="1"/>
</dbReference>
<evidence type="ECO:0000256" key="3">
    <source>
        <dbReference type="HAMAP-Rule" id="MF_00245"/>
    </source>
</evidence>
<keyword evidence="5" id="KW-1185">Reference proteome</keyword>
<evidence type="ECO:0000313" key="5">
    <source>
        <dbReference type="Proteomes" id="UP001056429"/>
    </source>
</evidence>
<dbReference type="InterPro" id="IPR007394">
    <property type="entry name" value="UPF0122"/>
</dbReference>
<comment type="function">
    <text evidence="2 3">Might take part in the signal recognition particle (SRP) pathway. This is inferred from the conservation of its genetic proximity to ftsY/ffh. May be a regulatory protein.</text>
</comment>
<dbReference type="Proteomes" id="UP001056429">
    <property type="component" value="Unassembled WGS sequence"/>
</dbReference>
<comment type="similarity">
    <text evidence="1 3">Belongs to the UPF0122 family.</text>
</comment>
<keyword evidence="4" id="KW-0238">DNA-binding</keyword>
<evidence type="ECO:0000256" key="1">
    <source>
        <dbReference type="ARBA" id="ARBA00008720"/>
    </source>
</evidence>
<dbReference type="GO" id="GO:0003677">
    <property type="term" value="F:DNA binding"/>
    <property type="evidence" value="ECO:0007669"/>
    <property type="project" value="UniProtKB-KW"/>
</dbReference>
<dbReference type="SUPFAM" id="SSF88659">
    <property type="entry name" value="Sigma3 and sigma4 domains of RNA polymerase sigma factors"/>
    <property type="match status" value="1"/>
</dbReference>
<sequence>MDKRFEISFLLDCYGALLTENQKNVIELYYNADLSLAEIAENTGKSRQAVHDLIKRSEKILYDYESKLSHLNKKLSMDKLTVKVIDSIENVTSDDEINREKLLDCLNDVLKFLNEIY</sequence>
<dbReference type="PANTHER" id="PTHR40083:SF1">
    <property type="entry name" value="UPF0122 PROTEIN YLXM"/>
    <property type="match status" value="1"/>
</dbReference>
<dbReference type="AlphaFoldDB" id="A0A9J6P6G6"/>
<evidence type="ECO:0000313" key="4">
    <source>
        <dbReference type="EMBL" id="MCM1991088.1"/>
    </source>
</evidence>
<evidence type="ECO:0000256" key="2">
    <source>
        <dbReference type="ARBA" id="ARBA00024764"/>
    </source>
</evidence>
<gene>
    <name evidence="4" type="ORF">KDK92_15250</name>
</gene>
<name>A0A9J6P6G6_9CLOT</name>
<accession>A0A9J6P6G6</accession>
<dbReference type="Gene3D" id="1.10.10.10">
    <property type="entry name" value="Winged helix-like DNA-binding domain superfamily/Winged helix DNA-binding domain"/>
    <property type="match status" value="1"/>
</dbReference>
<reference evidence="4" key="2">
    <citation type="submission" date="2021-04" db="EMBL/GenBank/DDBJ databases">
        <authorList>
            <person name="Dong X."/>
        </authorList>
    </citation>
    <scope>NUCLEOTIDE SEQUENCE</scope>
    <source>
        <strain evidence="4">ZWT</strain>
    </source>
</reference>
<dbReference type="NCBIfam" id="NF045758">
    <property type="entry name" value="YlxM"/>
    <property type="match status" value="1"/>
</dbReference>
<dbReference type="RefSeq" id="WP_250860193.1">
    <property type="nucleotide sequence ID" value="NZ_JAGSOJ010000003.1"/>
</dbReference>
<comment type="caution">
    <text evidence="4">The sequence shown here is derived from an EMBL/GenBank/DDBJ whole genome shotgun (WGS) entry which is preliminary data.</text>
</comment>
<proteinExistence type="inferred from homology"/>
<organism evidence="4 5">
    <name type="scientific">Oceanirhabdus seepicola</name>
    <dbReference type="NCBI Taxonomy" id="2828781"/>
    <lineage>
        <taxon>Bacteria</taxon>
        <taxon>Bacillati</taxon>
        <taxon>Bacillota</taxon>
        <taxon>Clostridia</taxon>
        <taxon>Eubacteriales</taxon>
        <taxon>Clostridiaceae</taxon>
        <taxon>Oceanirhabdus</taxon>
    </lineage>
</organism>
<protein>
    <recommendedName>
        <fullName evidence="3">UPF0122 protein KDK92_15250</fullName>
    </recommendedName>
</protein>
<dbReference type="PANTHER" id="PTHR40083">
    <property type="entry name" value="UPF0122 PROTEIN CBO2450/CLC_2298"/>
    <property type="match status" value="1"/>
</dbReference>
<dbReference type="InterPro" id="IPR013324">
    <property type="entry name" value="RNA_pol_sigma_r3/r4-like"/>
</dbReference>